<reference evidence="3" key="1">
    <citation type="journal article" date="2011" name="Proc. Natl. Acad. Sci. U.S.A.">
        <title>Obligate biotrophy features unraveled by the genomic analysis of rust fungi.</title>
        <authorList>
            <person name="Duplessis S."/>
            <person name="Cuomo C.A."/>
            <person name="Lin Y.-C."/>
            <person name="Aerts A."/>
            <person name="Tisserant E."/>
            <person name="Veneault-Fourrey C."/>
            <person name="Joly D.L."/>
            <person name="Hacquard S."/>
            <person name="Amselem J."/>
            <person name="Cantarel B.L."/>
            <person name="Chiu R."/>
            <person name="Coutinho P.M."/>
            <person name="Feau N."/>
            <person name="Field M."/>
            <person name="Frey P."/>
            <person name="Gelhaye E."/>
            <person name="Goldberg J."/>
            <person name="Grabherr M.G."/>
            <person name="Kodira C.D."/>
            <person name="Kohler A."/>
            <person name="Kuees U."/>
            <person name="Lindquist E.A."/>
            <person name="Lucas S.M."/>
            <person name="Mago R."/>
            <person name="Mauceli E."/>
            <person name="Morin E."/>
            <person name="Murat C."/>
            <person name="Pangilinan J.L."/>
            <person name="Park R."/>
            <person name="Pearson M."/>
            <person name="Quesneville H."/>
            <person name="Rouhier N."/>
            <person name="Sakthikumar S."/>
            <person name="Salamov A.A."/>
            <person name="Schmutz J."/>
            <person name="Selles B."/>
            <person name="Shapiro H."/>
            <person name="Tanguay P."/>
            <person name="Tuskan G.A."/>
            <person name="Henrissat B."/>
            <person name="Van de Peer Y."/>
            <person name="Rouze P."/>
            <person name="Ellis J.G."/>
            <person name="Dodds P.N."/>
            <person name="Schein J.E."/>
            <person name="Zhong S."/>
            <person name="Hamelin R.C."/>
            <person name="Grigoriev I.V."/>
            <person name="Szabo L.J."/>
            <person name="Martin F."/>
        </authorList>
    </citation>
    <scope>NUCLEOTIDE SEQUENCE [LARGE SCALE GENOMIC DNA]</scope>
    <source>
        <strain evidence="3">98AG31 / pathotype 3-4-7</strain>
    </source>
</reference>
<dbReference type="OrthoDB" id="10564304at2759"/>
<evidence type="ECO:0000313" key="3">
    <source>
        <dbReference type="Proteomes" id="UP000001072"/>
    </source>
</evidence>
<dbReference type="GeneID" id="18929683"/>
<protein>
    <submittedName>
        <fullName evidence="2">Uncharacterized protein</fullName>
    </submittedName>
</protein>
<feature type="compositionally biased region" description="Polar residues" evidence="1">
    <location>
        <begin position="56"/>
        <end position="93"/>
    </location>
</feature>
<name>F4RDU3_MELLP</name>
<dbReference type="InParanoid" id="F4RDU3"/>
<feature type="region of interest" description="Disordered" evidence="1">
    <location>
        <begin position="55"/>
        <end position="141"/>
    </location>
</feature>
<organism evidence="3">
    <name type="scientific">Melampsora larici-populina (strain 98AG31 / pathotype 3-4-7)</name>
    <name type="common">Poplar leaf rust fungus</name>
    <dbReference type="NCBI Taxonomy" id="747676"/>
    <lineage>
        <taxon>Eukaryota</taxon>
        <taxon>Fungi</taxon>
        <taxon>Dikarya</taxon>
        <taxon>Basidiomycota</taxon>
        <taxon>Pucciniomycotina</taxon>
        <taxon>Pucciniomycetes</taxon>
        <taxon>Pucciniales</taxon>
        <taxon>Melampsoraceae</taxon>
        <taxon>Melampsora</taxon>
    </lineage>
</organism>
<evidence type="ECO:0000313" key="2">
    <source>
        <dbReference type="EMBL" id="EGG09550.1"/>
    </source>
</evidence>
<dbReference type="EMBL" id="GL883097">
    <property type="protein sequence ID" value="EGG09550.1"/>
    <property type="molecule type" value="Genomic_DNA"/>
</dbReference>
<dbReference type="VEuPathDB" id="FungiDB:MELLADRAFT_61162"/>
<dbReference type="AlphaFoldDB" id="F4RDU3"/>
<accession>F4RDU3</accession>
<sequence length="141" mass="15715">MGFRVEKSKKSFLPQYKDHWKKLVASQFQEREENTRKRSLQQVVEISRRAALRTPLVTTSSAIDIPDQTSSSDIDGEEIQSQNSVDQNNSRSPSPRHLTNLLTSTRFKKMPTELEPAPLGIPESQLSSNSGPSPMGGLSFG</sequence>
<dbReference type="KEGG" id="mlr:MELLADRAFT_61162"/>
<dbReference type="RefSeq" id="XP_007407277.1">
    <property type="nucleotide sequence ID" value="XM_007407215.1"/>
</dbReference>
<evidence type="ECO:0000256" key="1">
    <source>
        <dbReference type="SAM" id="MobiDB-lite"/>
    </source>
</evidence>
<dbReference type="Proteomes" id="UP000001072">
    <property type="component" value="Unassembled WGS sequence"/>
</dbReference>
<keyword evidence="3" id="KW-1185">Reference proteome</keyword>
<gene>
    <name evidence="2" type="ORF">MELLADRAFT_61162</name>
</gene>
<dbReference type="HOGENOM" id="CLU_1825708_0_0_1"/>
<proteinExistence type="predicted"/>